<proteinExistence type="predicted"/>
<dbReference type="Proteomes" id="UP000321525">
    <property type="component" value="Unassembled WGS sequence"/>
</dbReference>
<organism evidence="4 6">
    <name type="scientific">Colwellia hornerae</name>
    <dbReference type="NCBI Taxonomy" id="89402"/>
    <lineage>
        <taxon>Bacteria</taxon>
        <taxon>Pseudomonadati</taxon>
        <taxon>Pseudomonadota</taxon>
        <taxon>Gammaproteobacteria</taxon>
        <taxon>Alteromonadales</taxon>
        <taxon>Colwelliaceae</taxon>
        <taxon>Colwellia</taxon>
    </lineage>
</organism>
<dbReference type="AlphaFoldDB" id="A0A5C6QJM9"/>
<feature type="transmembrane region" description="Helical" evidence="1">
    <location>
        <begin position="246"/>
        <end position="266"/>
    </location>
</feature>
<dbReference type="PANTHER" id="PTHR22916:SF3">
    <property type="entry name" value="UDP-GLCNAC:BETAGAL BETA-1,3-N-ACETYLGLUCOSAMINYLTRANSFERASE-LIKE PROTEIN 1"/>
    <property type="match status" value="1"/>
</dbReference>
<feature type="domain" description="Glycosyltransferase 2-like" evidence="2">
    <location>
        <begin position="8"/>
        <end position="158"/>
    </location>
</feature>
<sequence length="271" mass="31417">MNKMPLISIVIPMYNAEEYIQETLNSLKIQTYNMFEVIIIDNCSIDNSLKIVKKYSHYFNSLIIIECPENSGGPAKPRNLGIDRASGEYVAFLDADDVWEPEKLKIQVDLLQKYNFICTNVSHIDSDSNEITKKIYTQLFIKYGELEFRNLFFINQVSTSTVLLKKELLKNLRFNETDSFKCVEDLALWLNVLSENDCHAYKIEEALVKYRLMNNSLSSSDGKKMMFIKKILARCDYIIANNRTDLIGALFFNFILYSIGRILSIFKVNKD</sequence>
<name>A0A5C6QJM9_9GAMM</name>
<dbReference type="InterPro" id="IPR001173">
    <property type="entry name" value="Glyco_trans_2-like"/>
</dbReference>
<evidence type="ECO:0000259" key="2">
    <source>
        <dbReference type="Pfam" id="PF00535"/>
    </source>
</evidence>
<evidence type="ECO:0000313" key="5">
    <source>
        <dbReference type="Proteomes" id="UP000321525"/>
    </source>
</evidence>
<protein>
    <submittedName>
        <fullName evidence="4">Glycosyltransferase family 2 protein</fullName>
    </submittedName>
</protein>
<dbReference type="PANTHER" id="PTHR22916">
    <property type="entry name" value="GLYCOSYLTRANSFERASE"/>
    <property type="match status" value="1"/>
</dbReference>
<dbReference type="Pfam" id="PF00535">
    <property type="entry name" value="Glycos_transf_2"/>
    <property type="match status" value="1"/>
</dbReference>
<keyword evidence="4" id="KW-0808">Transferase</keyword>
<dbReference type="InterPro" id="IPR029044">
    <property type="entry name" value="Nucleotide-diphossugar_trans"/>
</dbReference>
<dbReference type="EMBL" id="VOLR01000008">
    <property type="protein sequence ID" value="TWX60824.1"/>
    <property type="molecule type" value="Genomic_DNA"/>
</dbReference>
<keyword evidence="5" id="KW-1185">Reference proteome</keyword>
<dbReference type="CDD" id="cd00761">
    <property type="entry name" value="Glyco_tranf_GTA_type"/>
    <property type="match status" value="1"/>
</dbReference>
<keyword evidence="1" id="KW-0812">Transmembrane</keyword>
<evidence type="ECO:0000313" key="3">
    <source>
        <dbReference type="EMBL" id="TWX60824.1"/>
    </source>
</evidence>
<dbReference type="Proteomes" id="UP000321917">
    <property type="component" value="Unassembled WGS sequence"/>
</dbReference>
<gene>
    <name evidence="3" type="ORF">ESZ26_07100</name>
    <name evidence="4" type="ORF">ESZ27_05860</name>
</gene>
<keyword evidence="1" id="KW-1133">Transmembrane helix</keyword>
<reference evidence="4 6" key="1">
    <citation type="submission" date="2019-07" db="EMBL/GenBank/DDBJ databases">
        <title>Genomes of sea-ice associated Colwellia species.</title>
        <authorList>
            <person name="Bowman J.P."/>
        </authorList>
    </citation>
    <scope>NUCLEOTIDE SEQUENCE [LARGE SCALE GENOMIC DNA]</scope>
    <source>
        <strain evidence="3 5">ACAM 607</strain>
        <strain evidence="4 6">IC036</strain>
    </source>
</reference>
<dbReference type="RefSeq" id="WP_146799053.1">
    <property type="nucleotide sequence ID" value="NZ_VOLP01000009.1"/>
</dbReference>
<accession>A0A5C6QJM9</accession>
<evidence type="ECO:0000313" key="4">
    <source>
        <dbReference type="EMBL" id="TWX69154.1"/>
    </source>
</evidence>
<keyword evidence="1" id="KW-0472">Membrane</keyword>
<comment type="caution">
    <text evidence="4">The sequence shown here is derived from an EMBL/GenBank/DDBJ whole genome shotgun (WGS) entry which is preliminary data.</text>
</comment>
<dbReference type="OrthoDB" id="9802649at2"/>
<evidence type="ECO:0000313" key="6">
    <source>
        <dbReference type="Proteomes" id="UP000321917"/>
    </source>
</evidence>
<dbReference type="GO" id="GO:0016758">
    <property type="term" value="F:hexosyltransferase activity"/>
    <property type="evidence" value="ECO:0007669"/>
    <property type="project" value="UniProtKB-ARBA"/>
</dbReference>
<dbReference type="EMBL" id="VOLQ01000008">
    <property type="protein sequence ID" value="TWX69154.1"/>
    <property type="molecule type" value="Genomic_DNA"/>
</dbReference>
<dbReference type="Gene3D" id="3.90.550.10">
    <property type="entry name" value="Spore Coat Polysaccharide Biosynthesis Protein SpsA, Chain A"/>
    <property type="match status" value="1"/>
</dbReference>
<dbReference type="SUPFAM" id="SSF53448">
    <property type="entry name" value="Nucleotide-diphospho-sugar transferases"/>
    <property type="match status" value="1"/>
</dbReference>
<evidence type="ECO:0000256" key="1">
    <source>
        <dbReference type="SAM" id="Phobius"/>
    </source>
</evidence>